<dbReference type="Gene3D" id="1.10.1660.10">
    <property type="match status" value="1"/>
</dbReference>
<protein>
    <submittedName>
        <fullName evidence="4">MerR family transcriptional regulator</fullName>
    </submittedName>
</protein>
<dbReference type="InterPro" id="IPR047057">
    <property type="entry name" value="MerR_fam"/>
</dbReference>
<dbReference type="KEGG" id="sact:DMT42_05495"/>
<dbReference type="GO" id="GO:0003700">
    <property type="term" value="F:DNA-binding transcription factor activity"/>
    <property type="evidence" value="ECO:0007669"/>
    <property type="project" value="InterPro"/>
</dbReference>
<keyword evidence="1" id="KW-0238">DNA-binding</keyword>
<proteinExistence type="predicted"/>
<accession>A0A2U9NY79</accession>
<evidence type="ECO:0000313" key="5">
    <source>
        <dbReference type="Proteomes" id="UP000247634"/>
    </source>
</evidence>
<evidence type="ECO:0000259" key="3">
    <source>
        <dbReference type="PROSITE" id="PS50937"/>
    </source>
</evidence>
<evidence type="ECO:0000256" key="1">
    <source>
        <dbReference type="ARBA" id="ARBA00023125"/>
    </source>
</evidence>
<dbReference type="SUPFAM" id="SSF46955">
    <property type="entry name" value="Putative DNA-binding domain"/>
    <property type="match status" value="1"/>
</dbReference>
<dbReference type="PRINTS" id="PR00040">
    <property type="entry name" value="HTHMERR"/>
</dbReference>
<keyword evidence="5" id="KW-1185">Reference proteome</keyword>
<organism evidence="4 5">
    <name type="scientific">Streptomyces actuosus</name>
    <dbReference type="NCBI Taxonomy" id="1885"/>
    <lineage>
        <taxon>Bacteria</taxon>
        <taxon>Bacillati</taxon>
        <taxon>Actinomycetota</taxon>
        <taxon>Actinomycetes</taxon>
        <taxon>Kitasatosporales</taxon>
        <taxon>Streptomycetaceae</taxon>
        <taxon>Streptomyces</taxon>
    </lineage>
</organism>
<dbReference type="OrthoDB" id="3824912at2"/>
<dbReference type="EMBL" id="CP029788">
    <property type="protein sequence ID" value="AWT41815.1"/>
    <property type="molecule type" value="Genomic_DNA"/>
</dbReference>
<feature type="domain" description="HTH merR-type" evidence="3">
    <location>
        <begin position="1"/>
        <end position="68"/>
    </location>
</feature>
<dbReference type="PANTHER" id="PTHR30204">
    <property type="entry name" value="REDOX-CYCLING DRUG-SENSING TRANSCRIPTIONAL ACTIVATOR SOXR"/>
    <property type="match status" value="1"/>
</dbReference>
<evidence type="ECO:0000256" key="2">
    <source>
        <dbReference type="SAM" id="MobiDB-lite"/>
    </source>
</evidence>
<dbReference type="Proteomes" id="UP000247634">
    <property type="component" value="Chromosome"/>
</dbReference>
<reference evidence="4 5" key="1">
    <citation type="submission" date="2018-06" db="EMBL/GenBank/DDBJ databases">
        <title>The complete genome sequence of a nosiheptide producer Streptomyces actuosus ATCC 25421: deducing the ability of producing a new class III lantibiotics.</title>
        <authorList>
            <person name="Liu W."/>
            <person name="Sun F."/>
            <person name="Hu Y."/>
        </authorList>
    </citation>
    <scope>NUCLEOTIDE SEQUENCE [LARGE SCALE GENOMIC DNA]</scope>
    <source>
        <strain evidence="4 5">ATCC 25421</strain>
    </source>
</reference>
<evidence type="ECO:0000313" key="4">
    <source>
        <dbReference type="EMBL" id="AWT41815.1"/>
    </source>
</evidence>
<dbReference type="PANTHER" id="PTHR30204:SF97">
    <property type="entry name" value="MERR FAMILY REGULATORY PROTEIN"/>
    <property type="match status" value="1"/>
</dbReference>
<feature type="compositionally biased region" description="Low complexity" evidence="2">
    <location>
        <begin position="118"/>
        <end position="128"/>
    </location>
</feature>
<dbReference type="InterPro" id="IPR000551">
    <property type="entry name" value="MerR-type_HTH_dom"/>
</dbReference>
<dbReference type="AlphaFoldDB" id="A0A2U9NY79"/>
<dbReference type="SMART" id="SM00422">
    <property type="entry name" value="HTH_MERR"/>
    <property type="match status" value="1"/>
</dbReference>
<sequence>MRIGEMVRRTGVSERLLRYYEEQGLLTPERLPSGYRVYSEADVHTVRRIRILLAAGLPTATIARALPCLRDDDPSHLAPVCSGLVAELRRERERITRTIDDLRASRNLLDAVIEAGPDDTGAPDGAGARPDDTALFASGPSAA</sequence>
<dbReference type="Pfam" id="PF13411">
    <property type="entry name" value="MerR_1"/>
    <property type="match status" value="1"/>
</dbReference>
<dbReference type="GO" id="GO:0003677">
    <property type="term" value="F:DNA binding"/>
    <property type="evidence" value="ECO:0007669"/>
    <property type="project" value="UniProtKB-KW"/>
</dbReference>
<dbReference type="RefSeq" id="WP_110626751.1">
    <property type="nucleotide sequence ID" value="NZ_CP029788.1"/>
</dbReference>
<name>A0A2U9NY79_STRAS</name>
<dbReference type="CDD" id="cd01282">
    <property type="entry name" value="HTH_MerR-like_sg3"/>
    <property type="match status" value="1"/>
</dbReference>
<dbReference type="PROSITE" id="PS50937">
    <property type="entry name" value="HTH_MERR_2"/>
    <property type="match status" value="1"/>
</dbReference>
<feature type="region of interest" description="Disordered" evidence="2">
    <location>
        <begin position="114"/>
        <end position="143"/>
    </location>
</feature>
<dbReference type="InterPro" id="IPR009061">
    <property type="entry name" value="DNA-bd_dom_put_sf"/>
</dbReference>
<gene>
    <name evidence="4" type="ORF">DMT42_05495</name>
</gene>